<protein>
    <recommendedName>
        <fullName evidence="4">S1 motif domain-containing protein</fullName>
    </recommendedName>
</protein>
<comment type="caution">
    <text evidence="2">The sequence shown here is derived from an EMBL/GenBank/DDBJ whole genome shotgun (WGS) entry which is preliminary data.</text>
</comment>
<dbReference type="CDD" id="cd07009">
    <property type="entry name" value="cupin_BLL0285-like"/>
    <property type="match status" value="1"/>
</dbReference>
<name>A0AAW1SL54_9CHLO</name>
<keyword evidence="3" id="KW-1185">Reference proteome</keyword>
<dbReference type="EMBL" id="JALJOU010000001">
    <property type="protein sequence ID" value="KAK9846601.1"/>
    <property type="molecule type" value="Genomic_DNA"/>
</dbReference>
<sequence length="504" mass="56940">MSFWHGLPRLRATNTGQEYWDPECPSEEEQGIVDLGEQYQVFRPEAGPLEKRVQTTWIDGILEGEVNLEETDYWFTEPPGGWDADIKYMKVAKEVNIGYVKAYVGGADEGRAPLDAFKPGDVIKGTVRQHHLDHGIFVDVGGMWDGLLPVKFRPYDIKANPFNPAAAADDSRMVKGNKGETMEEVLEKLASEVLEEDPDDECARTDPWEVFGMRLHPDEEVLVRVHETNNFPATRFPLHLELLEPADLRPWMMPLKHYKWTYDLRGLDTVEKLEAATGYKVPVRNITDEALSDEEIRKRLDPPVPEPYVPDAKERYIIALEAKAIWQEVKGRRISFSRRSALVLSLALSPRAMAAESSKQPEDFPYIQLWASADGETHIKEFTMKGFDLKKYASGEQLVKEAPKPHKAIFTELAVGLENDWHCCPQVQLVVTLKGSWMIKTSDGTEKTMEPGDVLFQDNTEDNPAATTKKPQHFSSTVGDKPCQQLIVQLDRKPEVDNPGALSA</sequence>
<accession>A0AAW1SL54</accession>
<evidence type="ECO:0000256" key="1">
    <source>
        <dbReference type="SAM" id="MobiDB-lite"/>
    </source>
</evidence>
<evidence type="ECO:0008006" key="4">
    <source>
        <dbReference type="Google" id="ProtNLM"/>
    </source>
</evidence>
<dbReference type="AlphaFoldDB" id="A0AAW1SL54"/>
<reference evidence="2 3" key="1">
    <citation type="journal article" date="2024" name="Nat. Commun.">
        <title>Phylogenomics reveals the evolutionary origins of lichenization in chlorophyte algae.</title>
        <authorList>
            <person name="Puginier C."/>
            <person name="Libourel C."/>
            <person name="Otte J."/>
            <person name="Skaloud P."/>
            <person name="Haon M."/>
            <person name="Grisel S."/>
            <person name="Petersen M."/>
            <person name="Berrin J.G."/>
            <person name="Delaux P.M."/>
            <person name="Dal Grande F."/>
            <person name="Keller J."/>
        </authorList>
    </citation>
    <scope>NUCLEOTIDE SEQUENCE [LARGE SCALE GENOMIC DNA]</scope>
    <source>
        <strain evidence="2 3">SAG 245.80</strain>
    </source>
</reference>
<evidence type="ECO:0000313" key="3">
    <source>
        <dbReference type="Proteomes" id="UP001445335"/>
    </source>
</evidence>
<organism evidence="2 3">
    <name type="scientific">Elliptochloris bilobata</name>
    <dbReference type="NCBI Taxonomy" id="381761"/>
    <lineage>
        <taxon>Eukaryota</taxon>
        <taxon>Viridiplantae</taxon>
        <taxon>Chlorophyta</taxon>
        <taxon>core chlorophytes</taxon>
        <taxon>Trebouxiophyceae</taxon>
        <taxon>Trebouxiophyceae incertae sedis</taxon>
        <taxon>Elliptochloris clade</taxon>
        <taxon>Elliptochloris</taxon>
    </lineage>
</organism>
<gene>
    <name evidence="2" type="ORF">WJX81_007482</name>
</gene>
<evidence type="ECO:0000313" key="2">
    <source>
        <dbReference type="EMBL" id="KAK9846601.1"/>
    </source>
</evidence>
<feature type="region of interest" description="Disordered" evidence="1">
    <location>
        <begin position="444"/>
        <end position="481"/>
    </location>
</feature>
<dbReference type="Proteomes" id="UP001445335">
    <property type="component" value="Unassembled WGS sequence"/>
</dbReference>
<proteinExistence type="predicted"/>